<protein>
    <recommendedName>
        <fullName evidence="5">Selenocysteine-specific elongation factor</fullName>
    </recommendedName>
    <alternativeName>
        <fullName evidence="17">Elongation factor sec</fullName>
    </alternativeName>
    <alternativeName>
        <fullName evidence="16">Eukaryotic elongation factor, selenocysteine-tRNA-specific</fullName>
    </alternativeName>
</protein>
<dbReference type="InterPro" id="IPR050055">
    <property type="entry name" value="EF-Tu_GTPase"/>
</dbReference>
<evidence type="ECO:0000256" key="7">
    <source>
        <dbReference type="ARBA" id="ARBA00022490"/>
    </source>
</evidence>
<dbReference type="GO" id="GO:0005634">
    <property type="term" value="C:nucleus"/>
    <property type="evidence" value="ECO:0007669"/>
    <property type="project" value="UniProtKB-SubCell"/>
</dbReference>
<keyword evidence="7" id="KW-0963">Cytoplasm</keyword>
<evidence type="ECO:0000256" key="6">
    <source>
        <dbReference type="ARBA" id="ARBA00022481"/>
    </source>
</evidence>
<dbReference type="InterPro" id="IPR004161">
    <property type="entry name" value="EFTu-like_2"/>
</dbReference>
<comment type="cofactor">
    <cofactor evidence="2">
        <name>Mg(2+)</name>
        <dbReference type="ChEBI" id="CHEBI:18420"/>
    </cofactor>
</comment>
<comment type="subcellular location">
    <subcellularLocation>
        <location evidence="4">Cytoplasm</location>
    </subcellularLocation>
    <subcellularLocation>
        <location evidence="3">Nucleus</location>
    </subcellularLocation>
</comment>
<comment type="cofactor">
    <cofactor evidence="1">
        <name>Mn(2+)</name>
        <dbReference type="ChEBI" id="CHEBI:29035"/>
    </cofactor>
</comment>
<dbReference type="PRINTS" id="PR00315">
    <property type="entry name" value="ELONGATNFCT"/>
</dbReference>
<reference evidence="19 20" key="1">
    <citation type="submission" date="2024-05" db="EMBL/GenBank/DDBJ databases">
        <title>Culex pipiens pipiens assembly and annotation.</title>
        <authorList>
            <person name="Alout H."/>
            <person name="Durand T."/>
        </authorList>
    </citation>
    <scope>NUCLEOTIDE SEQUENCE [LARGE SCALE GENOMIC DNA]</scope>
    <source>
        <strain evidence="19">HA-2024</strain>
        <tissue evidence="19">Whole body</tissue>
    </source>
</reference>
<dbReference type="InterPro" id="IPR009000">
    <property type="entry name" value="Transl_B-barrel_sf"/>
</dbReference>
<dbReference type="FunFam" id="2.40.30.10:FF:000052">
    <property type="entry name" value="Selenocysteine-specific elongation factor EF-Sec"/>
    <property type="match status" value="1"/>
</dbReference>
<keyword evidence="20" id="KW-1185">Reference proteome</keyword>
<dbReference type="GO" id="GO:0005737">
    <property type="term" value="C:cytoplasm"/>
    <property type="evidence" value="ECO:0007669"/>
    <property type="project" value="UniProtKB-SubCell"/>
</dbReference>
<feature type="domain" description="Tr-type G" evidence="18">
    <location>
        <begin position="81"/>
        <end position="269"/>
    </location>
</feature>
<comment type="caution">
    <text evidence="19">The sequence shown here is derived from an EMBL/GenBank/DDBJ whole genome shotgun (WGS) entry which is preliminary data.</text>
</comment>
<keyword evidence="9" id="KW-0547">Nucleotide-binding</keyword>
<evidence type="ECO:0000256" key="11">
    <source>
        <dbReference type="ARBA" id="ARBA00022917"/>
    </source>
</evidence>
<comment type="catalytic activity">
    <reaction evidence="14">
        <text>GTP + H2O = GDP + phosphate + H(+)</text>
        <dbReference type="Rhea" id="RHEA:19669"/>
        <dbReference type="ChEBI" id="CHEBI:15377"/>
        <dbReference type="ChEBI" id="CHEBI:15378"/>
        <dbReference type="ChEBI" id="CHEBI:37565"/>
        <dbReference type="ChEBI" id="CHEBI:43474"/>
        <dbReference type="ChEBI" id="CHEBI:58189"/>
    </reaction>
    <physiologicalReaction direction="left-to-right" evidence="14">
        <dbReference type="Rhea" id="RHEA:19670"/>
    </physiologicalReaction>
</comment>
<dbReference type="SUPFAM" id="SSF52540">
    <property type="entry name" value="P-loop containing nucleoside triphosphate hydrolases"/>
    <property type="match status" value="1"/>
</dbReference>
<organism evidence="19 20">
    <name type="scientific">Culex pipiens pipiens</name>
    <name type="common">Northern house mosquito</name>
    <dbReference type="NCBI Taxonomy" id="38569"/>
    <lineage>
        <taxon>Eukaryota</taxon>
        <taxon>Metazoa</taxon>
        <taxon>Ecdysozoa</taxon>
        <taxon>Arthropoda</taxon>
        <taxon>Hexapoda</taxon>
        <taxon>Insecta</taxon>
        <taxon>Pterygota</taxon>
        <taxon>Neoptera</taxon>
        <taxon>Endopterygota</taxon>
        <taxon>Diptera</taxon>
        <taxon>Nematocera</taxon>
        <taxon>Culicoidea</taxon>
        <taxon>Culicidae</taxon>
        <taxon>Culicinae</taxon>
        <taxon>Culicini</taxon>
        <taxon>Culex</taxon>
        <taxon>Culex</taxon>
    </lineage>
</organism>
<evidence type="ECO:0000256" key="5">
    <source>
        <dbReference type="ARBA" id="ARBA00015953"/>
    </source>
</evidence>
<gene>
    <name evidence="19" type="ORF">pipiens_005399</name>
</gene>
<evidence type="ECO:0000256" key="17">
    <source>
        <dbReference type="ARBA" id="ARBA00082387"/>
    </source>
</evidence>
<dbReference type="CDD" id="cd01889">
    <property type="entry name" value="SelB_euk"/>
    <property type="match status" value="1"/>
</dbReference>
<dbReference type="InterPro" id="IPR049394">
    <property type="entry name" value="eEFSec_C"/>
</dbReference>
<dbReference type="CDD" id="cd03696">
    <property type="entry name" value="SelB_II"/>
    <property type="match status" value="1"/>
</dbReference>
<evidence type="ECO:0000256" key="10">
    <source>
        <dbReference type="ARBA" id="ARBA00022801"/>
    </source>
</evidence>
<dbReference type="FunFam" id="3.40.50.300:FF:000900">
    <property type="entry name" value="Eukaryotic elongation factor, selenocysteine-tRNA-specific"/>
    <property type="match status" value="1"/>
</dbReference>
<dbReference type="Pfam" id="PF21208">
    <property type="entry name" value="euk_SelB_III"/>
    <property type="match status" value="1"/>
</dbReference>
<dbReference type="Proteomes" id="UP001562425">
    <property type="component" value="Unassembled WGS sequence"/>
</dbReference>
<evidence type="ECO:0000256" key="16">
    <source>
        <dbReference type="ARBA" id="ARBA00076506"/>
    </source>
</evidence>
<evidence type="ECO:0000256" key="4">
    <source>
        <dbReference type="ARBA" id="ARBA00004496"/>
    </source>
</evidence>
<keyword evidence="13" id="KW-0539">Nucleus</keyword>
<keyword evidence="10" id="KW-0378">Hydrolase</keyword>
<dbReference type="Gene3D" id="2.40.30.10">
    <property type="entry name" value="Translation factors"/>
    <property type="match status" value="2"/>
</dbReference>
<dbReference type="Gene3D" id="3.40.50.300">
    <property type="entry name" value="P-loop containing nucleotide triphosphate hydrolases"/>
    <property type="match status" value="1"/>
</dbReference>
<evidence type="ECO:0000256" key="9">
    <source>
        <dbReference type="ARBA" id="ARBA00022741"/>
    </source>
</evidence>
<dbReference type="GO" id="GO:0005525">
    <property type="term" value="F:GTP binding"/>
    <property type="evidence" value="ECO:0007669"/>
    <property type="project" value="UniProtKB-KW"/>
</dbReference>
<dbReference type="GO" id="GO:0001514">
    <property type="term" value="P:selenocysteine incorporation"/>
    <property type="evidence" value="ECO:0007669"/>
    <property type="project" value="UniProtKB-ARBA"/>
</dbReference>
<keyword evidence="12" id="KW-0342">GTP-binding</keyword>
<proteinExistence type="predicted"/>
<keyword evidence="6" id="KW-0488">Methylation</keyword>
<sequence length="592" mass="65200">MAMTVWSLVDKPGSSPLKRLPICNTHSLLVEILPRKRLAIGSVRFGKGDRNVDNALAPIGGSVSRKIEFRFAGDLKPKDAMLNLNVGILGHVDSGKTTLAKALSAIASTAAFDKNPQSQQRGITLDLGFSALQVDLPSRLQSGSDEKLQFTFVDCPGHSSLIRTIIGGAQIIDMMVLVVDIGKGIQTQTAECLVIGELTCRRMVVALNKVDMVEEGKRGKVVEKMKRGVGAALEKTVFAGSPIVEISAGSGLNLDSFLEVLTGLAFVPERNFELPFLFAVDHCFGIRGQGTVCTGTVLQGQIRLNEDVEIPSLKVVKKVKSMQMFKQSQQIARQGDRVGICITQFDPKLLERGLLCRPGYVMNVYAAAFRLNRIKYFKGPLKDKAKFHITCGHETVMGKITLLKGQTSQHEFVEQLDENHPEDSEASIMILIEFEQPIQAAPNALVIGSRLDTDIHSNTCRLAFYGHLAHCCTNEKEFHAEFLPKLNIYKEKRKVGVVQRVVSDEELIVSALFKKEGNNRQAFVGLTATLDSGERGLIGDTFGAGSKVRLRLTDRLREETMSRLKQKGEQVTVEVKYKKFMFQKDGGNKIVQ</sequence>
<evidence type="ECO:0000313" key="20">
    <source>
        <dbReference type="Proteomes" id="UP001562425"/>
    </source>
</evidence>
<dbReference type="Pfam" id="PF21131">
    <property type="entry name" value="eEFSec_4th"/>
    <property type="match status" value="1"/>
</dbReference>
<keyword evidence="11" id="KW-0648">Protein biosynthesis</keyword>
<evidence type="ECO:0000313" key="19">
    <source>
        <dbReference type="EMBL" id="KAL1404321.1"/>
    </source>
</evidence>
<evidence type="ECO:0000256" key="13">
    <source>
        <dbReference type="ARBA" id="ARBA00023242"/>
    </source>
</evidence>
<name>A0ABD1DX65_CULPP</name>
<comment type="function">
    <text evidence="15">Translation factor required for the incorporation of the rare amino acid selenocysteine encoded by UGA codons. Replaces the eRF1-eRF3-GTP ternary complex for the insertion of selenocysteine directed by the UGA codon. Insertion of selenocysteine at UGA codons is mediated by SECISBP2 and EEFSEC: SECISBP2 (1) specifically binds the SECIS sequence once the 80S ribosome encounters an in-frame UGA codon and (2) contacts the RPS27A/eS31 of the 40S ribosome before ribosome stalling. (3) GTP-bound EEFSEC then delivers selenocysteinyl-tRNA(Sec) to the 80S ribosome and adopts a preaccommodated state conformation. (4) After GTP hydrolysis, EEFSEC dissociates from the assembly, selenocysteinyl-tRNA(Sec) accommodates, and peptide bond synthesis and selenoprotein elongation occur.</text>
</comment>
<accession>A0ABD1DX65</accession>
<evidence type="ECO:0000256" key="3">
    <source>
        <dbReference type="ARBA" id="ARBA00004123"/>
    </source>
</evidence>
<evidence type="ECO:0000256" key="14">
    <source>
        <dbReference type="ARBA" id="ARBA00049117"/>
    </source>
</evidence>
<evidence type="ECO:0000256" key="15">
    <source>
        <dbReference type="ARBA" id="ARBA00054716"/>
    </source>
</evidence>
<evidence type="ECO:0000256" key="8">
    <source>
        <dbReference type="ARBA" id="ARBA00022553"/>
    </source>
</evidence>
<dbReference type="InterPro" id="IPR027417">
    <property type="entry name" value="P-loop_NTPase"/>
</dbReference>
<dbReference type="Pfam" id="PF03144">
    <property type="entry name" value="GTP_EFTU_D2"/>
    <property type="match status" value="1"/>
</dbReference>
<dbReference type="EMBL" id="JBEHCU010000548">
    <property type="protein sequence ID" value="KAL1404321.1"/>
    <property type="molecule type" value="Genomic_DNA"/>
</dbReference>
<dbReference type="PROSITE" id="PS51722">
    <property type="entry name" value="G_TR_2"/>
    <property type="match status" value="1"/>
</dbReference>
<dbReference type="InterPro" id="IPR000795">
    <property type="entry name" value="T_Tr_GTP-bd_dom"/>
</dbReference>
<keyword evidence="8" id="KW-0597">Phosphoprotein</keyword>
<dbReference type="GO" id="GO:0016787">
    <property type="term" value="F:hydrolase activity"/>
    <property type="evidence" value="ECO:0007669"/>
    <property type="project" value="UniProtKB-KW"/>
</dbReference>
<dbReference type="Pfam" id="PF00009">
    <property type="entry name" value="GTP_EFTU"/>
    <property type="match status" value="1"/>
</dbReference>
<dbReference type="PANTHER" id="PTHR43721:SF11">
    <property type="entry name" value="SELENOCYSTEINE-SPECIFIC ELONGATION FACTOR"/>
    <property type="match status" value="1"/>
</dbReference>
<evidence type="ECO:0000256" key="2">
    <source>
        <dbReference type="ARBA" id="ARBA00001946"/>
    </source>
</evidence>
<evidence type="ECO:0000259" key="18">
    <source>
        <dbReference type="PROSITE" id="PS51722"/>
    </source>
</evidence>
<dbReference type="AlphaFoldDB" id="A0ABD1DX65"/>
<dbReference type="SUPFAM" id="SSF50447">
    <property type="entry name" value="Translation proteins"/>
    <property type="match status" value="1"/>
</dbReference>
<dbReference type="PANTHER" id="PTHR43721">
    <property type="entry name" value="ELONGATION FACTOR TU-RELATED"/>
    <property type="match status" value="1"/>
</dbReference>
<dbReference type="InterPro" id="IPR049393">
    <property type="entry name" value="eEFSec_III"/>
</dbReference>
<dbReference type="CDD" id="cd04094">
    <property type="entry name" value="eSelB_III"/>
    <property type="match status" value="1"/>
</dbReference>
<evidence type="ECO:0000256" key="12">
    <source>
        <dbReference type="ARBA" id="ARBA00023134"/>
    </source>
</evidence>
<evidence type="ECO:0000256" key="1">
    <source>
        <dbReference type="ARBA" id="ARBA00001936"/>
    </source>
</evidence>